<proteinExistence type="predicted"/>
<gene>
    <name evidence="1" type="ORF">LCGC14_2125510</name>
</gene>
<protein>
    <submittedName>
        <fullName evidence="1">Uncharacterized protein</fullName>
    </submittedName>
</protein>
<dbReference type="EMBL" id="LAZR01026545">
    <property type="protein sequence ID" value="KKL68389.1"/>
    <property type="molecule type" value="Genomic_DNA"/>
</dbReference>
<accession>A0A0F9E321</accession>
<feature type="non-terminal residue" evidence="1">
    <location>
        <position position="1"/>
    </location>
</feature>
<name>A0A0F9E321_9ZZZZ</name>
<reference evidence="1" key="1">
    <citation type="journal article" date="2015" name="Nature">
        <title>Complex archaea that bridge the gap between prokaryotes and eukaryotes.</title>
        <authorList>
            <person name="Spang A."/>
            <person name="Saw J.H."/>
            <person name="Jorgensen S.L."/>
            <person name="Zaremba-Niedzwiedzka K."/>
            <person name="Martijn J."/>
            <person name="Lind A.E."/>
            <person name="van Eijk R."/>
            <person name="Schleper C."/>
            <person name="Guy L."/>
            <person name="Ettema T.J."/>
        </authorList>
    </citation>
    <scope>NUCLEOTIDE SEQUENCE</scope>
</reference>
<organism evidence="1">
    <name type="scientific">marine sediment metagenome</name>
    <dbReference type="NCBI Taxonomy" id="412755"/>
    <lineage>
        <taxon>unclassified sequences</taxon>
        <taxon>metagenomes</taxon>
        <taxon>ecological metagenomes</taxon>
    </lineage>
</organism>
<comment type="caution">
    <text evidence="1">The sequence shown here is derived from an EMBL/GenBank/DDBJ whole genome shotgun (WGS) entry which is preliminary data.</text>
</comment>
<evidence type="ECO:0000313" key="1">
    <source>
        <dbReference type="EMBL" id="KKL68389.1"/>
    </source>
</evidence>
<dbReference type="AlphaFoldDB" id="A0A0F9E321"/>
<sequence>ALAGSVYDTRYAETEVEQSGWLWVSEDEHYCEGCRKERDNK</sequence>